<dbReference type="OrthoDB" id="440128at2759"/>
<evidence type="ECO:0000256" key="1">
    <source>
        <dbReference type="ARBA" id="ARBA00004123"/>
    </source>
</evidence>
<comment type="subcellular location">
    <subcellularLocation>
        <location evidence="1">Nucleus</location>
    </subcellularLocation>
</comment>
<dbReference type="GO" id="GO:1990904">
    <property type="term" value="C:ribonucleoprotein complex"/>
    <property type="evidence" value="ECO:0007669"/>
    <property type="project" value="UniProtKB-ARBA"/>
</dbReference>
<name>A0A816I5N7_BRANA</name>
<dbReference type="FunFam" id="1.25.40.10:FF:000256">
    <property type="entry name" value="Probable pre-mRNA splicing factor prp1"/>
    <property type="match status" value="1"/>
</dbReference>
<keyword evidence="6" id="KW-0175">Coiled coil</keyword>
<dbReference type="PANTHER" id="PTHR11246:SF24">
    <property type="entry name" value="UBIQUITIN-LIKE DOMAIN-CONTAINING PROTEIN"/>
    <property type="match status" value="1"/>
</dbReference>
<evidence type="ECO:0000256" key="4">
    <source>
        <dbReference type="ARBA" id="ARBA00023187"/>
    </source>
</evidence>
<accession>A0A816I5N7</accession>
<keyword evidence="4" id="KW-0508">mRNA splicing</keyword>
<evidence type="ECO:0000256" key="2">
    <source>
        <dbReference type="ARBA" id="ARBA00022664"/>
    </source>
</evidence>
<reference evidence="8" key="1">
    <citation type="submission" date="2021-01" db="EMBL/GenBank/DDBJ databases">
        <authorList>
            <consortium name="Genoscope - CEA"/>
            <person name="William W."/>
        </authorList>
    </citation>
    <scope>NUCLEOTIDE SEQUENCE</scope>
</reference>
<dbReference type="Pfam" id="PF23240">
    <property type="entry name" value="HAT_PRP39_N"/>
    <property type="match status" value="1"/>
</dbReference>
<dbReference type="AlphaFoldDB" id="A0A816I5N7"/>
<feature type="domain" description="Ubiquitin-like" evidence="7">
    <location>
        <begin position="1"/>
        <end position="80"/>
    </location>
</feature>
<dbReference type="GO" id="GO:0000398">
    <property type="term" value="P:mRNA splicing, via spliceosome"/>
    <property type="evidence" value="ECO:0007669"/>
    <property type="project" value="InterPro"/>
</dbReference>
<organism evidence="8">
    <name type="scientific">Brassica napus</name>
    <name type="common">Rape</name>
    <dbReference type="NCBI Taxonomy" id="3708"/>
    <lineage>
        <taxon>Eukaryota</taxon>
        <taxon>Viridiplantae</taxon>
        <taxon>Streptophyta</taxon>
        <taxon>Embryophyta</taxon>
        <taxon>Tracheophyta</taxon>
        <taxon>Spermatophyta</taxon>
        <taxon>Magnoliopsida</taxon>
        <taxon>eudicotyledons</taxon>
        <taxon>Gunneridae</taxon>
        <taxon>Pentapetalae</taxon>
        <taxon>rosids</taxon>
        <taxon>malvids</taxon>
        <taxon>Brassicales</taxon>
        <taxon>Brassicaceae</taxon>
        <taxon>Brassiceae</taxon>
        <taxon>Brassica</taxon>
    </lineage>
</organism>
<dbReference type="PROSITE" id="PS50053">
    <property type="entry name" value="UBIQUITIN_2"/>
    <property type="match status" value="1"/>
</dbReference>
<dbReference type="FunFam" id="1.25.40.10:FF:000649">
    <property type="entry name" value="mRNA splicing factor (Prp1/Zer1), putative"/>
    <property type="match status" value="1"/>
</dbReference>
<keyword evidence="5" id="KW-0539">Nucleus</keyword>
<dbReference type="GO" id="GO:0005634">
    <property type="term" value="C:nucleus"/>
    <property type="evidence" value="ECO:0007669"/>
    <property type="project" value="UniProtKB-SubCell"/>
</dbReference>
<sequence length="573" mass="65265">MVFLSIPNGTTLSIDVNPNTTTISAFEQLVHRRTNVPQPLLRYSIRAQNPSRVFHDSLLLSDLGVCRFSTVIIHVPLLGGDEGALPPRFPEEPVIWITVARLEEADGHTAMVWNTIEMCVETLQRGGVVIDRECWINAARVCERGRYVVTCKAIIKNFIGIGVDEEDRKRTWLADAEMSKKRGFIETARAIYEHSLTVFLNKKSIWLKAALLEKSHGSRASLDAFLRKAVTNVPQAEILWLMGAKEKLLAGEVTAGRAILQEACGVIPNSAEIWLAAFKLEYENKEMERARMLLAKARERVESERVWMKSAIVERELGNVEEERRLIDEGLKQFPTFFKLWLMLVQLEERFNNLEQAKKACESGLKHCPNCIPLWISYANLEERVNELNKAREILITARKKNPYVADLWLAAVRVELRHDNRGEAENLLSKALQECPKSGILLAADIEMATRSQRKTKSMDAMKKCFRDPHVTAAVAKLFWQEKKVEKARGWLKRAVTLNQDIGDHWALYYKFELQHGTEVRQKAILAKCLAREPKRGEKRQAISKAVENAHQPTEVILNKVFIALSKEEKAT</sequence>
<proteinExistence type="predicted"/>
<dbReference type="InterPro" id="IPR045075">
    <property type="entry name" value="Syf1-like"/>
</dbReference>
<dbReference type="SUPFAM" id="SSF54236">
    <property type="entry name" value="Ubiquitin-like"/>
    <property type="match status" value="1"/>
</dbReference>
<evidence type="ECO:0000256" key="6">
    <source>
        <dbReference type="SAM" id="Coils"/>
    </source>
</evidence>
<dbReference type="InterPro" id="IPR003107">
    <property type="entry name" value="HAT"/>
</dbReference>
<evidence type="ECO:0000256" key="5">
    <source>
        <dbReference type="ARBA" id="ARBA00023242"/>
    </source>
</evidence>
<feature type="coiled-coil region" evidence="6">
    <location>
        <begin position="344"/>
        <end position="398"/>
    </location>
</feature>
<dbReference type="SMART" id="SM00386">
    <property type="entry name" value="HAT"/>
    <property type="match status" value="8"/>
</dbReference>
<dbReference type="PANTHER" id="PTHR11246">
    <property type="entry name" value="PRE-MRNA SPLICING FACTOR"/>
    <property type="match status" value="1"/>
</dbReference>
<dbReference type="EMBL" id="HG994367">
    <property type="protein sequence ID" value="CAF1702612.1"/>
    <property type="molecule type" value="Genomic_DNA"/>
</dbReference>
<evidence type="ECO:0000256" key="3">
    <source>
        <dbReference type="ARBA" id="ARBA00022737"/>
    </source>
</evidence>
<evidence type="ECO:0000259" key="7">
    <source>
        <dbReference type="PROSITE" id="PS50053"/>
    </source>
</evidence>
<dbReference type="InterPro" id="IPR011990">
    <property type="entry name" value="TPR-like_helical_dom_sf"/>
</dbReference>
<dbReference type="SMR" id="A0A816I5N7"/>
<dbReference type="InterPro" id="IPR000626">
    <property type="entry name" value="Ubiquitin-like_dom"/>
</dbReference>
<dbReference type="Proteomes" id="UP001295469">
    <property type="component" value="Chromosome C03"/>
</dbReference>
<dbReference type="CDD" id="cd17039">
    <property type="entry name" value="Ubl_ubiquitin_like"/>
    <property type="match status" value="1"/>
</dbReference>
<keyword evidence="2" id="KW-0507">mRNA processing</keyword>
<evidence type="ECO:0000313" key="8">
    <source>
        <dbReference type="EMBL" id="CAF1702612.1"/>
    </source>
</evidence>
<gene>
    <name evidence="8" type="ORF">DARMORV10_C03P36760.1</name>
</gene>
<keyword evidence="3" id="KW-0677">Repeat</keyword>
<dbReference type="Gene3D" id="1.25.40.10">
    <property type="entry name" value="Tetratricopeptide repeat domain"/>
    <property type="match status" value="3"/>
</dbReference>
<protein>
    <submittedName>
        <fullName evidence="8">(rape) hypothetical protein</fullName>
    </submittedName>
</protein>
<dbReference type="SUPFAM" id="SSF48452">
    <property type="entry name" value="TPR-like"/>
    <property type="match status" value="2"/>
</dbReference>
<dbReference type="InterPro" id="IPR029071">
    <property type="entry name" value="Ubiquitin-like_domsf"/>
</dbReference>